<name>A0A8D8T8D0_9HEMI</name>
<proteinExistence type="predicted"/>
<organism evidence="1">
    <name type="scientific">Cacopsylla melanoneura</name>
    <dbReference type="NCBI Taxonomy" id="428564"/>
    <lineage>
        <taxon>Eukaryota</taxon>
        <taxon>Metazoa</taxon>
        <taxon>Ecdysozoa</taxon>
        <taxon>Arthropoda</taxon>
        <taxon>Hexapoda</taxon>
        <taxon>Insecta</taxon>
        <taxon>Pterygota</taxon>
        <taxon>Neoptera</taxon>
        <taxon>Paraneoptera</taxon>
        <taxon>Hemiptera</taxon>
        <taxon>Sternorrhyncha</taxon>
        <taxon>Psylloidea</taxon>
        <taxon>Psyllidae</taxon>
        <taxon>Psyllinae</taxon>
        <taxon>Cacopsylla</taxon>
    </lineage>
</organism>
<dbReference type="EMBL" id="HBUF01255112">
    <property type="protein sequence ID" value="CAG6681308.1"/>
    <property type="molecule type" value="Transcribed_RNA"/>
</dbReference>
<protein>
    <submittedName>
        <fullName evidence="1">Uncharacterized protein</fullName>
    </submittedName>
</protein>
<sequence>MLASTASMLIAFIFHFFHFHRSSSSSSSSVYLLLSVLPLPFFSLSSQHSPHLFSSHDRTTAFFVLESSLSLLSRSMAGAPGGFTLPLTMPCPVLPPQANFLEKIPCPAFLQRYIKNN</sequence>
<reference evidence="1" key="1">
    <citation type="submission" date="2021-05" db="EMBL/GenBank/DDBJ databases">
        <authorList>
            <person name="Alioto T."/>
            <person name="Alioto T."/>
            <person name="Gomez Garrido J."/>
        </authorList>
    </citation>
    <scope>NUCLEOTIDE SEQUENCE</scope>
</reference>
<evidence type="ECO:0000313" key="1">
    <source>
        <dbReference type="EMBL" id="CAG6681307.1"/>
    </source>
</evidence>
<dbReference type="EMBL" id="HBUF01255111">
    <property type="protein sequence ID" value="CAG6681307.1"/>
    <property type="molecule type" value="Transcribed_RNA"/>
</dbReference>
<accession>A0A8D8T8D0</accession>
<dbReference type="AlphaFoldDB" id="A0A8D8T8D0"/>